<dbReference type="InterPro" id="IPR036908">
    <property type="entry name" value="RlpA-like_sf"/>
</dbReference>
<feature type="signal peptide" evidence="2">
    <location>
        <begin position="1"/>
        <end position="20"/>
    </location>
</feature>
<dbReference type="EMBL" id="JAABOA010002805">
    <property type="protein sequence ID" value="KAF9579384.1"/>
    <property type="molecule type" value="Genomic_DNA"/>
</dbReference>
<evidence type="ECO:0000259" key="3">
    <source>
        <dbReference type="Pfam" id="PF03330"/>
    </source>
</evidence>
<accession>A0A9P6KBK5</accession>
<protein>
    <recommendedName>
        <fullName evidence="3">RlpA-like protein double-psi beta-barrel domain-containing protein</fullName>
    </recommendedName>
</protein>
<feature type="chain" id="PRO_5040174254" description="RlpA-like protein double-psi beta-barrel domain-containing protein" evidence="2">
    <location>
        <begin position="21"/>
        <end position="162"/>
    </location>
</feature>
<evidence type="ECO:0000256" key="1">
    <source>
        <dbReference type="ARBA" id="ARBA00022729"/>
    </source>
</evidence>
<dbReference type="PANTHER" id="PTHR31836">
    <property type="match status" value="1"/>
</dbReference>
<dbReference type="SUPFAM" id="SSF50685">
    <property type="entry name" value="Barwin-like endoglucanases"/>
    <property type="match status" value="1"/>
</dbReference>
<keyword evidence="1 2" id="KW-0732">Signal</keyword>
<proteinExistence type="predicted"/>
<dbReference type="PANTHER" id="PTHR31836:SF28">
    <property type="entry name" value="SRCR DOMAIN-CONTAINING PROTEIN-RELATED"/>
    <property type="match status" value="1"/>
</dbReference>
<reference evidence="4" key="1">
    <citation type="journal article" date="2020" name="Fungal Divers.">
        <title>Resolving the Mortierellaceae phylogeny through synthesis of multi-gene phylogenetics and phylogenomics.</title>
        <authorList>
            <person name="Vandepol N."/>
            <person name="Liber J."/>
            <person name="Desiro A."/>
            <person name="Na H."/>
            <person name="Kennedy M."/>
            <person name="Barry K."/>
            <person name="Grigoriev I.V."/>
            <person name="Miller A.N."/>
            <person name="O'Donnell K."/>
            <person name="Stajich J.E."/>
            <person name="Bonito G."/>
        </authorList>
    </citation>
    <scope>NUCLEOTIDE SEQUENCE</scope>
    <source>
        <strain evidence="4">KOD1015</strain>
    </source>
</reference>
<name>A0A9P6KBK5_9FUNG</name>
<organism evidence="4 5">
    <name type="scientific">Lunasporangiospora selenospora</name>
    <dbReference type="NCBI Taxonomy" id="979761"/>
    <lineage>
        <taxon>Eukaryota</taxon>
        <taxon>Fungi</taxon>
        <taxon>Fungi incertae sedis</taxon>
        <taxon>Mucoromycota</taxon>
        <taxon>Mortierellomycotina</taxon>
        <taxon>Mortierellomycetes</taxon>
        <taxon>Mortierellales</taxon>
        <taxon>Mortierellaceae</taxon>
        <taxon>Lunasporangiospora</taxon>
    </lineage>
</organism>
<dbReference type="CDD" id="cd22191">
    <property type="entry name" value="DPBB_RlpA_EXP_N-like"/>
    <property type="match status" value="1"/>
</dbReference>
<dbReference type="InterPro" id="IPR009009">
    <property type="entry name" value="RlpA-like_DPBB"/>
</dbReference>
<keyword evidence="5" id="KW-1185">Reference proteome</keyword>
<dbReference type="InterPro" id="IPR051477">
    <property type="entry name" value="Expansin_CellWall"/>
</dbReference>
<dbReference type="Pfam" id="PF03330">
    <property type="entry name" value="DPBB_1"/>
    <property type="match status" value="1"/>
</dbReference>
<dbReference type="Proteomes" id="UP000780801">
    <property type="component" value="Unassembled WGS sequence"/>
</dbReference>
<evidence type="ECO:0000256" key="2">
    <source>
        <dbReference type="SAM" id="SignalP"/>
    </source>
</evidence>
<evidence type="ECO:0000313" key="4">
    <source>
        <dbReference type="EMBL" id="KAF9579384.1"/>
    </source>
</evidence>
<comment type="caution">
    <text evidence="4">The sequence shown here is derived from an EMBL/GenBank/DDBJ whole genome shotgun (WGS) entry which is preliminary data.</text>
</comment>
<dbReference type="Gene3D" id="2.40.40.10">
    <property type="entry name" value="RlpA-like domain"/>
    <property type="match status" value="1"/>
</dbReference>
<sequence>MAIIYKFAIVAAAALAMVSAAPVNNKIDATNVPVRNTTATLITAKDSILDSANAQGSVSIQASGSGPFTGRGTWFTDDVGSCGTPFNTNDMIVAMNEAKMGGRAMCGRYVSITYGGKTVRARVTDTCPSQYCSSTALDMSQAVFKQLAPLDKGVIQVQWSFV</sequence>
<gene>
    <name evidence="4" type="ORF">BGW38_004382</name>
</gene>
<dbReference type="OrthoDB" id="623670at2759"/>
<evidence type="ECO:0000313" key="5">
    <source>
        <dbReference type="Proteomes" id="UP000780801"/>
    </source>
</evidence>
<dbReference type="AlphaFoldDB" id="A0A9P6KBK5"/>
<feature type="domain" description="RlpA-like protein double-psi beta-barrel" evidence="3">
    <location>
        <begin position="69"/>
        <end position="159"/>
    </location>
</feature>